<dbReference type="AlphaFoldDB" id="A0A8J7WEB0"/>
<keyword evidence="4 8" id="KW-0067">ATP-binding</keyword>
<gene>
    <name evidence="8" type="ORF">KB874_06545</name>
</gene>
<accession>A0A8J7WEB0</accession>
<dbReference type="InterPro" id="IPR027417">
    <property type="entry name" value="P-loop_NTPase"/>
</dbReference>
<dbReference type="GO" id="GO:0005524">
    <property type="term" value="F:ATP binding"/>
    <property type="evidence" value="ECO:0007669"/>
    <property type="project" value="UniProtKB-KW"/>
</dbReference>
<dbReference type="PROSITE" id="PS50893">
    <property type="entry name" value="ABC_TRANSPORTER_2"/>
    <property type="match status" value="1"/>
</dbReference>
<evidence type="ECO:0000256" key="2">
    <source>
        <dbReference type="ARBA" id="ARBA00022448"/>
    </source>
</evidence>
<proteinExistence type="inferred from homology"/>
<feature type="region of interest" description="Disordered" evidence="6">
    <location>
        <begin position="279"/>
        <end position="381"/>
    </location>
</feature>
<sequence>MLEVSDLSVAYGQHPALNGASLRVKRGEIVVILGANGAGKSTLLKAISGICEGRVSGSVTLEGEELVGLPPHRIVEAGVALVPEGRGVFGDLTVMENLLLGAYAERAREEEAGNLDRVLSLFPKLGERRGQQVRTMSGGEQQMVAIGRAMMSNPALLTLDEPSLGLSPLLSKELFQSLKAVRDTGIGILLVEQNARASLAIADRGYLLENTRIIHEDSAAKLRSDPAVQAAYLGGGKGAAKPAPMVAKPAAPRPSAPRPAAGPSPAQIAAAAMSGFQTNRAPRSEPAPKPQPVAERPRAPAPPPPPKPAAPPLPPRASAADAILGRSVADLVAKAAESSRARVGTGVTPRPAPRPAQQDRRPAQPMPDPRADSSDRLKSVLAEIEDAAARARAWRPDTHRK</sequence>
<evidence type="ECO:0000256" key="3">
    <source>
        <dbReference type="ARBA" id="ARBA00022741"/>
    </source>
</evidence>
<feature type="domain" description="ABC transporter" evidence="7">
    <location>
        <begin position="2"/>
        <end position="235"/>
    </location>
</feature>
<dbReference type="InterPro" id="IPR003593">
    <property type="entry name" value="AAA+_ATPase"/>
</dbReference>
<protein>
    <submittedName>
        <fullName evidence="8">ATP-binding cassette domain-containing protein</fullName>
    </submittedName>
</protein>
<evidence type="ECO:0000313" key="8">
    <source>
        <dbReference type="EMBL" id="MBS0123791.1"/>
    </source>
</evidence>
<dbReference type="SUPFAM" id="SSF52540">
    <property type="entry name" value="P-loop containing nucleoside triphosphate hydrolases"/>
    <property type="match status" value="1"/>
</dbReference>
<feature type="region of interest" description="Disordered" evidence="6">
    <location>
        <begin position="237"/>
        <end position="267"/>
    </location>
</feature>
<dbReference type="GO" id="GO:0015807">
    <property type="term" value="P:L-amino acid transport"/>
    <property type="evidence" value="ECO:0007669"/>
    <property type="project" value="TreeGrafter"/>
</dbReference>
<dbReference type="RefSeq" id="WP_212535745.1">
    <property type="nucleotide sequence ID" value="NZ_JAGTUU010000002.1"/>
</dbReference>
<name>A0A8J7WEB0_9RHOB</name>
<evidence type="ECO:0000259" key="7">
    <source>
        <dbReference type="PROSITE" id="PS50893"/>
    </source>
</evidence>
<dbReference type="PANTHER" id="PTHR43820:SF4">
    <property type="entry name" value="HIGH-AFFINITY BRANCHED-CHAIN AMINO ACID TRANSPORT ATP-BINDING PROTEIN LIVF"/>
    <property type="match status" value="1"/>
</dbReference>
<dbReference type="InterPro" id="IPR017871">
    <property type="entry name" value="ABC_transporter-like_CS"/>
</dbReference>
<evidence type="ECO:0000256" key="6">
    <source>
        <dbReference type="SAM" id="MobiDB-lite"/>
    </source>
</evidence>
<reference evidence="8" key="1">
    <citation type="submission" date="2021-04" db="EMBL/GenBank/DDBJ databases">
        <authorList>
            <person name="Yoon J."/>
        </authorList>
    </citation>
    <scope>NUCLEOTIDE SEQUENCE</scope>
    <source>
        <strain evidence="8">KMU-90</strain>
    </source>
</reference>
<organism evidence="8 9">
    <name type="scientific">Thetidibacter halocola</name>
    <dbReference type="NCBI Taxonomy" id="2827239"/>
    <lineage>
        <taxon>Bacteria</taxon>
        <taxon>Pseudomonadati</taxon>
        <taxon>Pseudomonadota</taxon>
        <taxon>Alphaproteobacteria</taxon>
        <taxon>Rhodobacterales</taxon>
        <taxon>Roseobacteraceae</taxon>
        <taxon>Thetidibacter</taxon>
    </lineage>
</organism>
<keyword evidence="5" id="KW-0029">Amino-acid transport</keyword>
<comment type="similarity">
    <text evidence="1">Belongs to the ABC transporter superfamily.</text>
</comment>
<comment type="caution">
    <text evidence="8">The sequence shown here is derived from an EMBL/GenBank/DDBJ whole genome shotgun (WGS) entry which is preliminary data.</text>
</comment>
<dbReference type="PROSITE" id="PS00211">
    <property type="entry name" value="ABC_TRANSPORTER_1"/>
    <property type="match status" value="1"/>
</dbReference>
<dbReference type="SMART" id="SM00382">
    <property type="entry name" value="AAA"/>
    <property type="match status" value="1"/>
</dbReference>
<keyword evidence="3" id="KW-0547">Nucleotide-binding</keyword>
<dbReference type="InterPro" id="IPR052156">
    <property type="entry name" value="BCAA_Transport_ATP-bd_LivF"/>
</dbReference>
<dbReference type="CDD" id="cd03224">
    <property type="entry name" value="ABC_TM1139_LivF_branched"/>
    <property type="match status" value="1"/>
</dbReference>
<dbReference type="EMBL" id="JAGTUU010000002">
    <property type="protein sequence ID" value="MBS0123791.1"/>
    <property type="molecule type" value="Genomic_DNA"/>
</dbReference>
<evidence type="ECO:0000313" key="9">
    <source>
        <dbReference type="Proteomes" id="UP000681356"/>
    </source>
</evidence>
<keyword evidence="9" id="KW-1185">Reference proteome</keyword>
<dbReference type="GO" id="GO:0016887">
    <property type="term" value="F:ATP hydrolysis activity"/>
    <property type="evidence" value="ECO:0007669"/>
    <property type="project" value="InterPro"/>
</dbReference>
<dbReference type="Proteomes" id="UP000681356">
    <property type="component" value="Unassembled WGS sequence"/>
</dbReference>
<evidence type="ECO:0000256" key="5">
    <source>
        <dbReference type="ARBA" id="ARBA00022970"/>
    </source>
</evidence>
<dbReference type="InterPro" id="IPR003439">
    <property type="entry name" value="ABC_transporter-like_ATP-bd"/>
</dbReference>
<dbReference type="GO" id="GO:0015658">
    <property type="term" value="F:branched-chain amino acid transmembrane transporter activity"/>
    <property type="evidence" value="ECO:0007669"/>
    <property type="project" value="TreeGrafter"/>
</dbReference>
<dbReference type="Gene3D" id="3.40.50.300">
    <property type="entry name" value="P-loop containing nucleotide triphosphate hydrolases"/>
    <property type="match status" value="1"/>
</dbReference>
<feature type="compositionally biased region" description="Pro residues" evidence="6">
    <location>
        <begin position="299"/>
        <end position="315"/>
    </location>
</feature>
<feature type="compositionally biased region" description="Low complexity" evidence="6">
    <location>
        <begin position="239"/>
        <end position="250"/>
    </location>
</feature>
<feature type="compositionally biased region" description="Basic and acidic residues" evidence="6">
    <location>
        <begin position="369"/>
        <end position="378"/>
    </location>
</feature>
<dbReference type="Pfam" id="PF00005">
    <property type="entry name" value="ABC_tran"/>
    <property type="match status" value="1"/>
</dbReference>
<evidence type="ECO:0000256" key="4">
    <source>
        <dbReference type="ARBA" id="ARBA00022840"/>
    </source>
</evidence>
<feature type="compositionally biased region" description="Pro residues" evidence="6">
    <location>
        <begin position="251"/>
        <end position="262"/>
    </location>
</feature>
<evidence type="ECO:0000256" key="1">
    <source>
        <dbReference type="ARBA" id="ARBA00005417"/>
    </source>
</evidence>
<dbReference type="PANTHER" id="PTHR43820">
    <property type="entry name" value="HIGH-AFFINITY BRANCHED-CHAIN AMINO ACID TRANSPORT ATP-BINDING PROTEIN LIVF"/>
    <property type="match status" value="1"/>
</dbReference>
<keyword evidence="2" id="KW-0813">Transport</keyword>